<feature type="transmembrane region" description="Helical" evidence="1">
    <location>
        <begin position="538"/>
        <end position="559"/>
    </location>
</feature>
<accession>A0A7S3DAP5</accession>
<keyword evidence="2" id="KW-0732">Signal</keyword>
<feature type="transmembrane region" description="Helical" evidence="1">
    <location>
        <begin position="427"/>
        <end position="444"/>
    </location>
</feature>
<keyword evidence="1" id="KW-0812">Transmembrane</keyword>
<feature type="transmembrane region" description="Helical" evidence="1">
    <location>
        <begin position="505"/>
        <end position="526"/>
    </location>
</feature>
<evidence type="ECO:0008006" key="6">
    <source>
        <dbReference type="Google" id="ProtNLM"/>
    </source>
</evidence>
<dbReference type="PANTHER" id="PTHR38553:SF1">
    <property type="entry name" value="G PROTEIN-COUPLED RECEPTOR"/>
    <property type="match status" value="1"/>
</dbReference>
<feature type="transmembrane region" description="Helical" evidence="1">
    <location>
        <begin position="580"/>
        <end position="601"/>
    </location>
</feature>
<evidence type="ECO:0000256" key="2">
    <source>
        <dbReference type="SAM" id="SignalP"/>
    </source>
</evidence>
<name>A0A7S3DAP5_9EUKA</name>
<proteinExistence type="predicted"/>
<evidence type="ECO:0000313" key="4">
    <source>
        <dbReference type="EMBL" id="CAE0251946.1"/>
    </source>
</evidence>
<feature type="transmembrane region" description="Helical" evidence="1">
    <location>
        <begin position="397"/>
        <end position="415"/>
    </location>
</feature>
<organism evidence="4">
    <name type="scientific">Palpitomonas bilix</name>
    <dbReference type="NCBI Taxonomy" id="652834"/>
    <lineage>
        <taxon>Eukaryota</taxon>
        <taxon>Eukaryota incertae sedis</taxon>
    </lineage>
</organism>
<evidence type="ECO:0000313" key="3">
    <source>
        <dbReference type="EMBL" id="CAE0251942.1"/>
    </source>
</evidence>
<protein>
    <recommendedName>
        <fullName evidence="6">G-protein coupled receptors family 3 profile domain-containing protein</fullName>
    </recommendedName>
</protein>
<sequence>MAVLLPLFVLIAALAAFSAVAWEEVPLSTSCADSSPASMYTKRRSDKVLLVIAPLPGAPFFCNTAACRNHSLTTSPPESGMFSLSASNPFLQHTWLFLPYCTGDFFLSDVLQGNQTLLKGLEAVLPFLNKSSTLTIVGAEGGGIGVLARAHSITSFLSSKVPYLANNIKFVLDTAFLVNVMPNTRMRQTLSFQLASAIKTWQREDFVADVLCQTPTANLGSCLLGSSLFGSQLPVLNATSSFIFLLQRAVSNDALLTADAQPYTPNGRQQSVESAMLGAMLGVETWDSLFSVARRSVKQGVALFLFYALCYGDGLWKAEDPWYITMPTTNVSLSMMFERIASVRLPPTEVEDVPESAILQVQTGQCVVNATTPHTNIPLSAWCSPACTFFSSCIRNLVIGVLCLVTAVGCLVVVVRQCRAMKGRPNFRAVISVFAFAEVFIYGVKQGVLTQLAGLWALSTSFRIMSTQLDFLSRFLLLVQFLTTSYFFSRLACRFLRRGARAVEIGYTVLLVMATIITAVAMSGALVNVEEECKDPSWLVFDTVGLILSMVFIISGIILTQQLQRMKVSKRLLLNKKRQLWSMIIIYALCLGIFGFAYDVWVRESGTQCSGAVEDYQQFVVHVAGTGILRFLTYVFPTISFLVVFGKVETPNRASASFRSDASRTISEGLLA</sequence>
<dbReference type="AlphaFoldDB" id="A0A7S3DAP5"/>
<evidence type="ECO:0000313" key="5">
    <source>
        <dbReference type="EMBL" id="CAE0251947.1"/>
    </source>
</evidence>
<evidence type="ECO:0000256" key="1">
    <source>
        <dbReference type="SAM" id="Phobius"/>
    </source>
</evidence>
<dbReference type="PANTHER" id="PTHR38553">
    <property type="entry name" value="PROTEIN CBG19621"/>
    <property type="match status" value="1"/>
</dbReference>
<dbReference type="EMBL" id="HBIB01021783">
    <property type="protein sequence ID" value="CAE0251946.1"/>
    <property type="molecule type" value="Transcribed_RNA"/>
</dbReference>
<feature type="chain" id="PRO_5036212083" description="G-protein coupled receptors family 3 profile domain-containing protein" evidence="2">
    <location>
        <begin position="22"/>
        <end position="672"/>
    </location>
</feature>
<feature type="transmembrane region" description="Helical" evidence="1">
    <location>
        <begin position="621"/>
        <end position="645"/>
    </location>
</feature>
<gene>
    <name evidence="3" type="ORF">PBIL07802_LOCUS14168</name>
    <name evidence="4" type="ORF">PBIL07802_LOCUS14172</name>
    <name evidence="5" type="ORF">PBIL07802_LOCUS14173</name>
</gene>
<keyword evidence="1" id="KW-1133">Transmembrane helix</keyword>
<feature type="transmembrane region" description="Helical" evidence="1">
    <location>
        <begin position="471"/>
        <end position="493"/>
    </location>
</feature>
<keyword evidence="1" id="KW-0472">Membrane</keyword>
<feature type="signal peptide" evidence="2">
    <location>
        <begin position="1"/>
        <end position="21"/>
    </location>
</feature>
<dbReference type="EMBL" id="HBIB01021784">
    <property type="protein sequence ID" value="CAE0251947.1"/>
    <property type="molecule type" value="Transcribed_RNA"/>
</dbReference>
<dbReference type="EMBL" id="HBIB01021778">
    <property type="protein sequence ID" value="CAE0251942.1"/>
    <property type="molecule type" value="Transcribed_RNA"/>
</dbReference>
<reference evidence="4" key="1">
    <citation type="submission" date="2021-01" db="EMBL/GenBank/DDBJ databases">
        <authorList>
            <person name="Corre E."/>
            <person name="Pelletier E."/>
            <person name="Niang G."/>
            <person name="Scheremetjew M."/>
            <person name="Finn R."/>
            <person name="Kale V."/>
            <person name="Holt S."/>
            <person name="Cochrane G."/>
            <person name="Meng A."/>
            <person name="Brown T."/>
            <person name="Cohen L."/>
        </authorList>
    </citation>
    <scope>NUCLEOTIDE SEQUENCE</scope>
    <source>
        <strain evidence="4">NIES-2562</strain>
    </source>
</reference>